<dbReference type="Proteomes" id="UP001595693">
    <property type="component" value="Unassembled WGS sequence"/>
</dbReference>
<dbReference type="PANTHER" id="PTHR42910">
    <property type="entry name" value="TRANSPORTER SCO4007-RELATED"/>
    <property type="match status" value="1"/>
</dbReference>
<evidence type="ECO:0000256" key="3">
    <source>
        <dbReference type="ARBA" id="ARBA00023136"/>
    </source>
</evidence>
<dbReference type="Gene3D" id="1.20.1250.20">
    <property type="entry name" value="MFS general substrate transporter like domains"/>
    <property type="match status" value="1"/>
</dbReference>
<accession>A0ABV8D7L7</accession>
<dbReference type="SUPFAM" id="SSF103473">
    <property type="entry name" value="MFS general substrate transporter"/>
    <property type="match status" value="1"/>
</dbReference>
<dbReference type="PROSITE" id="PS50850">
    <property type="entry name" value="MFS"/>
    <property type="match status" value="1"/>
</dbReference>
<evidence type="ECO:0000313" key="8">
    <source>
        <dbReference type="Proteomes" id="UP001595693"/>
    </source>
</evidence>
<keyword evidence="8" id="KW-1185">Reference proteome</keyword>
<dbReference type="InterPro" id="IPR011701">
    <property type="entry name" value="MFS"/>
</dbReference>
<dbReference type="PANTHER" id="PTHR42910:SF1">
    <property type="entry name" value="MAJOR FACILITATOR SUPERFAMILY (MFS) PROFILE DOMAIN-CONTAINING PROTEIN"/>
    <property type="match status" value="1"/>
</dbReference>
<evidence type="ECO:0000313" key="7">
    <source>
        <dbReference type="EMBL" id="MFC3934563.1"/>
    </source>
</evidence>
<feature type="transmembrane region" description="Helical" evidence="5">
    <location>
        <begin position="75"/>
        <end position="106"/>
    </location>
</feature>
<dbReference type="InterPro" id="IPR036259">
    <property type="entry name" value="MFS_trans_sf"/>
</dbReference>
<evidence type="ECO:0000259" key="6">
    <source>
        <dbReference type="PROSITE" id="PS50850"/>
    </source>
</evidence>
<dbReference type="Pfam" id="PF07690">
    <property type="entry name" value="MFS_1"/>
    <property type="match status" value="1"/>
</dbReference>
<feature type="transmembrane region" description="Helical" evidence="5">
    <location>
        <begin position="42"/>
        <end position="63"/>
    </location>
</feature>
<reference evidence="8" key="1">
    <citation type="journal article" date="2019" name="Int. J. Syst. Evol. Microbiol.">
        <title>The Global Catalogue of Microorganisms (GCM) 10K type strain sequencing project: providing services to taxonomists for standard genome sequencing and annotation.</title>
        <authorList>
            <consortium name="The Broad Institute Genomics Platform"/>
            <consortium name="The Broad Institute Genome Sequencing Center for Infectious Disease"/>
            <person name="Wu L."/>
            <person name="Ma J."/>
        </authorList>
    </citation>
    <scope>NUCLEOTIDE SEQUENCE [LARGE SCALE GENOMIC DNA]</scope>
    <source>
        <strain evidence="8">CCUG 2113</strain>
    </source>
</reference>
<gene>
    <name evidence="7" type="ORF">ACFOW3_07985</name>
</gene>
<evidence type="ECO:0000256" key="5">
    <source>
        <dbReference type="SAM" id="Phobius"/>
    </source>
</evidence>
<feature type="transmembrane region" description="Helical" evidence="5">
    <location>
        <begin position="242"/>
        <end position="265"/>
    </location>
</feature>
<feature type="domain" description="Major facilitator superfamily (MFS) profile" evidence="6">
    <location>
        <begin position="9"/>
        <end position="389"/>
    </location>
</feature>
<name>A0ABV8D7L7_9BURK</name>
<feature type="transmembrane region" description="Helical" evidence="5">
    <location>
        <begin position="212"/>
        <end position="236"/>
    </location>
</feature>
<organism evidence="7 8">
    <name type="scientific">Acidovorax facilis</name>
    <dbReference type="NCBI Taxonomy" id="12917"/>
    <lineage>
        <taxon>Bacteria</taxon>
        <taxon>Pseudomonadati</taxon>
        <taxon>Pseudomonadota</taxon>
        <taxon>Betaproteobacteria</taxon>
        <taxon>Burkholderiales</taxon>
        <taxon>Comamonadaceae</taxon>
        <taxon>Acidovorax</taxon>
    </lineage>
</organism>
<keyword evidence="3 5" id="KW-0472">Membrane</keyword>
<dbReference type="RefSeq" id="WP_055400542.1">
    <property type="nucleotide sequence ID" value="NZ_JAMXAX010000034.1"/>
</dbReference>
<keyword evidence="2 5" id="KW-1133">Transmembrane helix</keyword>
<feature type="region of interest" description="Disordered" evidence="4">
    <location>
        <begin position="364"/>
        <end position="389"/>
    </location>
</feature>
<protein>
    <submittedName>
        <fullName evidence="7">MFS transporter</fullName>
    </submittedName>
</protein>
<feature type="transmembrane region" description="Helical" evidence="5">
    <location>
        <begin position="158"/>
        <end position="182"/>
    </location>
</feature>
<evidence type="ECO:0000256" key="2">
    <source>
        <dbReference type="ARBA" id="ARBA00022989"/>
    </source>
</evidence>
<evidence type="ECO:0000256" key="1">
    <source>
        <dbReference type="ARBA" id="ARBA00022692"/>
    </source>
</evidence>
<feature type="transmembrane region" description="Helical" evidence="5">
    <location>
        <begin position="126"/>
        <end position="146"/>
    </location>
</feature>
<dbReference type="InterPro" id="IPR020846">
    <property type="entry name" value="MFS_dom"/>
</dbReference>
<dbReference type="EMBL" id="JBHSAJ010000020">
    <property type="protein sequence ID" value="MFC3934563.1"/>
    <property type="molecule type" value="Genomic_DNA"/>
</dbReference>
<comment type="caution">
    <text evidence="7">The sequence shown here is derived from an EMBL/GenBank/DDBJ whole genome shotgun (WGS) entry which is preliminary data.</text>
</comment>
<keyword evidence="1 5" id="KW-0812">Transmembrane</keyword>
<sequence>MKKNLDGKTMPLLAAGAGLAVANTYYSQPMLAELSIAFGTTPAVVAAIPMAALTGNTLGVIFLAPLGDKFERRALIVLTTVALALGLLGASIATTLWLLIAASFMIGLFSTVAQQIVPLAVHIAPIASRGQALGLITGAILLGILLSRTISGGVTEWWGWRAMFLAAAGAMFAMALLFAWRLPKVHPKATPSYAALLGSLWLLLAEHRTLRIAVLIQALIFAAFLAFWSNLAVLLAGEPYQLGPSATGMMAVIGAVGVAAAPAAGRLADRGDSRRDGAGHPRFRLAHRLARQFMGACCGRVADGHRCPIVSSREPCTGTGSRCHGAQPPQYGVYRDHASWGFHWGGPGRTRVLPFRMERHLCRRSGHGNSRAGASSNMRRAQQKPRMTL</sequence>
<evidence type="ECO:0000256" key="4">
    <source>
        <dbReference type="SAM" id="MobiDB-lite"/>
    </source>
</evidence>
<proteinExistence type="predicted"/>